<keyword evidence="2" id="KW-1185">Reference proteome</keyword>
<dbReference type="AlphaFoldDB" id="A0A834ZMW6"/>
<gene>
    <name evidence="1" type="ORF">HHK36_002810</name>
</gene>
<evidence type="ECO:0000313" key="1">
    <source>
        <dbReference type="EMBL" id="KAF8410285.1"/>
    </source>
</evidence>
<comment type="caution">
    <text evidence="1">The sequence shown here is derived from an EMBL/GenBank/DDBJ whole genome shotgun (WGS) entry which is preliminary data.</text>
</comment>
<dbReference type="OrthoDB" id="1921190at2759"/>
<dbReference type="PANTHER" id="PTHR32011">
    <property type="entry name" value="OS08G0472400 PROTEIN"/>
    <property type="match status" value="1"/>
</dbReference>
<dbReference type="EMBL" id="JABCRI010000002">
    <property type="protein sequence ID" value="KAF8410285.1"/>
    <property type="molecule type" value="Genomic_DNA"/>
</dbReference>
<dbReference type="OMA" id="VPIYRNC"/>
<name>A0A834ZMW6_TETSI</name>
<sequence length="321" mass="36243">MAATTMMNRIDPNPRRICFSFAAYAKNVIDHLKTCKIPVLEGLTDVEFSSVEASFGFTFPPDLRSILREGLPVGPGFLNWRSSSPQQLEILINLPVIGICKEISKGNFWCGSWGDEPDNHDEALILAKQFLNKAPVLVPIYRHCYIPSVPNLAGNPVFFVHGGDIRYSGFDVADFFQQVEFRQKNSIFQPVNSSNSSTMKAPVWAAKATRGIQFWSDLVESGTCRERHGTCGLWRGVLGDYFEEMSWRLREGGWTEEEMREMMTMDGDDDEEKPRVVLRDKESVVWHVRLLSLTLLRAGWSTEDVVCSLGFHDEGGLPDLD</sequence>
<proteinExistence type="predicted"/>
<dbReference type="PANTHER" id="PTHR32011:SF6">
    <property type="entry name" value="KNR4_SMI1-LIKE DOMAIN-CONTAINING PROTEIN"/>
    <property type="match status" value="1"/>
</dbReference>
<organism evidence="1 2">
    <name type="scientific">Tetracentron sinense</name>
    <name type="common">Spur-leaf</name>
    <dbReference type="NCBI Taxonomy" id="13715"/>
    <lineage>
        <taxon>Eukaryota</taxon>
        <taxon>Viridiplantae</taxon>
        <taxon>Streptophyta</taxon>
        <taxon>Embryophyta</taxon>
        <taxon>Tracheophyta</taxon>
        <taxon>Spermatophyta</taxon>
        <taxon>Magnoliopsida</taxon>
        <taxon>Trochodendrales</taxon>
        <taxon>Trochodendraceae</taxon>
        <taxon>Tetracentron</taxon>
    </lineage>
</organism>
<evidence type="ECO:0000313" key="2">
    <source>
        <dbReference type="Proteomes" id="UP000655225"/>
    </source>
</evidence>
<dbReference type="Proteomes" id="UP000655225">
    <property type="component" value="Unassembled WGS sequence"/>
</dbReference>
<accession>A0A834ZMW6</accession>
<protein>
    <submittedName>
        <fullName evidence="1">Uncharacterized protein</fullName>
    </submittedName>
</protein>
<reference evidence="1 2" key="1">
    <citation type="submission" date="2020-04" db="EMBL/GenBank/DDBJ databases">
        <title>Plant Genome Project.</title>
        <authorList>
            <person name="Zhang R.-G."/>
        </authorList>
    </citation>
    <scope>NUCLEOTIDE SEQUENCE [LARGE SCALE GENOMIC DNA]</scope>
    <source>
        <strain evidence="1">YNK0</strain>
        <tissue evidence="1">Leaf</tissue>
    </source>
</reference>